<organism evidence="2 3">
    <name type="scientific">Paenibacillus glycanilyticus</name>
    <dbReference type="NCBI Taxonomy" id="126569"/>
    <lineage>
        <taxon>Bacteria</taxon>
        <taxon>Bacillati</taxon>
        <taxon>Bacillota</taxon>
        <taxon>Bacilli</taxon>
        <taxon>Bacillales</taxon>
        <taxon>Paenibacillaceae</taxon>
        <taxon>Paenibacillus</taxon>
    </lineage>
</organism>
<evidence type="ECO:0000256" key="1">
    <source>
        <dbReference type="SAM" id="Phobius"/>
    </source>
</evidence>
<dbReference type="EMBL" id="BTCL01000002">
    <property type="protein sequence ID" value="GMK43615.1"/>
    <property type="molecule type" value="Genomic_DNA"/>
</dbReference>
<keyword evidence="1" id="KW-0812">Transmembrane</keyword>
<dbReference type="RefSeq" id="WP_317978848.1">
    <property type="nucleotide sequence ID" value="NZ_BTCL01000002.1"/>
</dbReference>
<sequence>MRIKSILWQGGLLGIVILIIVAGINRKLVHSLFESPGKTDDFGYRDSVFVVYRGPFQDAPWLAATFWSAVIIIASIIALTILKMLWFALRQRSLTFNR</sequence>
<evidence type="ECO:0000313" key="3">
    <source>
        <dbReference type="Proteomes" id="UP001285921"/>
    </source>
</evidence>
<dbReference type="Proteomes" id="UP001285921">
    <property type="component" value="Unassembled WGS sequence"/>
</dbReference>
<gene>
    <name evidence="2" type="ORF">PghCCS26_07420</name>
</gene>
<evidence type="ECO:0000313" key="2">
    <source>
        <dbReference type="EMBL" id="GMK43615.1"/>
    </source>
</evidence>
<feature type="transmembrane region" description="Helical" evidence="1">
    <location>
        <begin position="66"/>
        <end position="89"/>
    </location>
</feature>
<name>A0ABQ6NG87_9BACL</name>
<keyword evidence="1" id="KW-0472">Membrane</keyword>
<comment type="caution">
    <text evidence="2">The sequence shown here is derived from an EMBL/GenBank/DDBJ whole genome shotgun (WGS) entry which is preliminary data.</text>
</comment>
<accession>A0ABQ6NG87</accession>
<protein>
    <recommendedName>
        <fullName evidence="4">DUF4306 domain-containing protein</fullName>
    </recommendedName>
</protein>
<reference evidence="2 3" key="1">
    <citation type="submission" date="2023-05" db="EMBL/GenBank/DDBJ databases">
        <title>Draft genome of Paenibacillus sp. CCS26.</title>
        <authorList>
            <person name="Akita H."/>
            <person name="Shinto Y."/>
            <person name="Kimura Z."/>
        </authorList>
    </citation>
    <scope>NUCLEOTIDE SEQUENCE [LARGE SCALE GENOMIC DNA]</scope>
    <source>
        <strain evidence="2 3">CCS26</strain>
    </source>
</reference>
<feature type="transmembrane region" description="Helical" evidence="1">
    <location>
        <begin position="7"/>
        <end position="24"/>
    </location>
</feature>
<keyword evidence="3" id="KW-1185">Reference proteome</keyword>
<evidence type="ECO:0008006" key="4">
    <source>
        <dbReference type="Google" id="ProtNLM"/>
    </source>
</evidence>
<keyword evidence="1" id="KW-1133">Transmembrane helix</keyword>
<proteinExistence type="predicted"/>